<proteinExistence type="predicted"/>
<dbReference type="Proteomes" id="UP000005104">
    <property type="component" value="Chromosome"/>
</dbReference>
<organism evidence="1 2">
    <name type="scientific">Desulfosporosinus youngiae DSM 17734</name>
    <dbReference type="NCBI Taxonomy" id="768710"/>
    <lineage>
        <taxon>Bacteria</taxon>
        <taxon>Bacillati</taxon>
        <taxon>Bacillota</taxon>
        <taxon>Clostridia</taxon>
        <taxon>Eubacteriales</taxon>
        <taxon>Desulfitobacteriaceae</taxon>
        <taxon>Desulfosporosinus</taxon>
    </lineage>
</organism>
<keyword evidence="2" id="KW-1185">Reference proteome</keyword>
<name>H5Y594_9FIRM</name>
<dbReference type="HOGENOM" id="CLU_2464115_0_0_9"/>
<dbReference type="STRING" id="768710.DesyoDRAFT_3164"/>
<evidence type="ECO:0000313" key="2">
    <source>
        <dbReference type="Proteomes" id="UP000005104"/>
    </source>
</evidence>
<dbReference type="AlphaFoldDB" id="H5Y594"/>
<accession>H5Y594</accession>
<protein>
    <submittedName>
        <fullName evidence="1">Uncharacterized protein</fullName>
    </submittedName>
</protein>
<reference evidence="1 2" key="1">
    <citation type="submission" date="2011-11" db="EMBL/GenBank/DDBJ databases">
        <title>The Noncontiguous Finished genome of Desulfosporosinus youngiae DSM 17734.</title>
        <authorList>
            <consortium name="US DOE Joint Genome Institute (JGI-PGF)"/>
            <person name="Lucas S."/>
            <person name="Han J."/>
            <person name="Lapidus A."/>
            <person name="Cheng J.-F."/>
            <person name="Goodwin L."/>
            <person name="Pitluck S."/>
            <person name="Peters L."/>
            <person name="Ovchinnikova G."/>
            <person name="Lu M."/>
            <person name="Land M.L."/>
            <person name="Hauser L."/>
            <person name="Pester M."/>
            <person name="Spring S."/>
            <person name="Ollivier B."/>
            <person name="Rattei T."/>
            <person name="Klenk H.-P."/>
            <person name="Wagner M."/>
            <person name="Loy A."/>
            <person name="Woyke T.J."/>
        </authorList>
    </citation>
    <scope>NUCLEOTIDE SEQUENCE [LARGE SCALE GENOMIC DNA]</scope>
    <source>
        <strain evidence="1 2">DSM 17734</strain>
    </source>
</reference>
<dbReference type="EMBL" id="CM001441">
    <property type="protein sequence ID" value="EHQ90198.1"/>
    <property type="molecule type" value="Genomic_DNA"/>
</dbReference>
<dbReference type="RefSeq" id="WP_007784476.1">
    <property type="nucleotide sequence ID" value="NZ_CM001441.1"/>
</dbReference>
<sequence>MGMVMGKVYNFPIKELSLEDIGIDESEPVFTWTEEEIIKAYEENFEYEKDEYYYNWLMRQEQEEAEKRQKEKACVVCKLLQKINSIFK</sequence>
<gene>
    <name evidence="1" type="ORF">DesyoDRAFT_3164</name>
</gene>
<evidence type="ECO:0000313" key="1">
    <source>
        <dbReference type="EMBL" id="EHQ90198.1"/>
    </source>
</evidence>